<dbReference type="InterPro" id="IPR045853">
    <property type="entry name" value="Pep_chain_release_fac_I_sf"/>
</dbReference>
<organism evidence="2 3">
    <name type="scientific">Anaerococcus hydrogenalis DSM 7454</name>
    <dbReference type="NCBI Taxonomy" id="561177"/>
    <lineage>
        <taxon>Bacteria</taxon>
        <taxon>Bacillati</taxon>
        <taxon>Bacillota</taxon>
        <taxon>Tissierellia</taxon>
        <taxon>Tissierellales</taxon>
        <taxon>Peptoniphilaceae</taxon>
        <taxon>Anaerococcus</taxon>
    </lineage>
</organism>
<keyword evidence="1" id="KW-0175">Coiled coil</keyword>
<proteinExistence type="predicted"/>
<dbReference type="STRING" id="561177.ANHYDRO_01604"/>
<dbReference type="AlphaFoldDB" id="B6WAS1"/>
<dbReference type="Proteomes" id="UP000005451">
    <property type="component" value="Unassembled WGS sequence"/>
</dbReference>
<name>B6WAS1_9FIRM</name>
<accession>B6WAS1</accession>
<protein>
    <submittedName>
        <fullName evidence="2">Peptide chain release factor 2 family protein</fullName>
    </submittedName>
</protein>
<comment type="caution">
    <text evidence="2">The sequence shown here is derived from an EMBL/GenBank/DDBJ whole genome shotgun (WGS) entry which is preliminary data.</text>
</comment>
<evidence type="ECO:0000313" key="3">
    <source>
        <dbReference type="Proteomes" id="UP000005451"/>
    </source>
</evidence>
<sequence>MAEIYELREIIKELDKNLKMIGAHLDPDNLFKEIKNIEKETLKENFWDDSQKAQEIMADLSDKKDDYKTFINLKEELEDQSDLIDIIEETNEELDSLVDVENSLNMLKKKYHLLK</sequence>
<gene>
    <name evidence="2" type="ORF">ANHYDRO_01604</name>
</gene>
<dbReference type="SUPFAM" id="SSF75620">
    <property type="entry name" value="Release factor"/>
    <property type="match status" value="1"/>
</dbReference>
<evidence type="ECO:0000256" key="1">
    <source>
        <dbReference type="SAM" id="Coils"/>
    </source>
</evidence>
<dbReference type="EMBL" id="ABXA01000043">
    <property type="protein sequence ID" value="EEB35421.1"/>
    <property type="molecule type" value="Genomic_DNA"/>
</dbReference>
<feature type="coiled-coil region" evidence="1">
    <location>
        <begin position="60"/>
        <end position="90"/>
    </location>
</feature>
<evidence type="ECO:0000313" key="2">
    <source>
        <dbReference type="EMBL" id="EEB35421.1"/>
    </source>
</evidence>
<dbReference type="eggNOG" id="COG1186">
    <property type="taxonomic scope" value="Bacteria"/>
</dbReference>
<reference evidence="2 3" key="1">
    <citation type="submission" date="2008-09" db="EMBL/GenBank/DDBJ databases">
        <authorList>
            <person name="Fulton L."/>
            <person name="Clifton S."/>
            <person name="Fulton B."/>
            <person name="Xu J."/>
            <person name="Minx P."/>
            <person name="Pepin K.H."/>
            <person name="Johnson M."/>
            <person name="Thiruvilangam P."/>
            <person name="Bhonagiri V."/>
            <person name="Nash W.E."/>
            <person name="Mardis E.R."/>
            <person name="Wilson R.K."/>
        </authorList>
    </citation>
    <scope>NUCLEOTIDE SEQUENCE [LARGE SCALE GENOMIC DNA]</scope>
    <source>
        <strain evidence="2 3">DSM 7454</strain>
    </source>
</reference>
<dbReference type="Gene3D" id="1.20.58.410">
    <property type="entry name" value="Release factor"/>
    <property type="match status" value="1"/>
</dbReference>
<reference evidence="2 3" key="2">
    <citation type="submission" date="2008-10" db="EMBL/GenBank/DDBJ databases">
        <title>Draft genome sequence of Anaerococcus hydrogenalis (DSM 7454).</title>
        <authorList>
            <person name="Sudarsanam P."/>
            <person name="Ley R."/>
            <person name="Guruge J."/>
            <person name="Turnbaugh P.J."/>
            <person name="Mahowald M."/>
            <person name="Liep D."/>
            <person name="Gordon J."/>
        </authorList>
    </citation>
    <scope>NUCLEOTIDE SEQUENCE [LARGE SCALE GENOMIC DNA]</scope>
    <source>
        <strain evidence="2 3">DSM 7454</strain>
    </source>
</reference>